<accession>A0AAV4LS60</accession>
<name>A0AAV4LS60_BABCB</name>
<sequence>MLPLYSPLSYSVNLSFGCPSNLKEAIDWILRVTGKDGGGGGNGTTDLTDAVENLLEGVRSSSSELESTLEKIKEALKTQNNDGIIGALGEGLNKFKEGIQKSPNDNVYNTLTNNSLTDVPNAAKIFLGCVPLCFYSLSYL</sequence>
<evidence type="ECO:0000313" key="2">
    <source>
        <dbReference type="Proteomes" id="UP001497744"/>
    </source>
</evidence>
<keyword evidence="2" id="KW-1185">Reference proteome</keyword>
<proteinExistence type="predicted"/>
<reference evidence="1 2" key="1">
    <citation type="submission" date="2021-06" db="EMBL/GenBank/DDBJ databases">
        <title>Genome sequence of Babesia caballi.</title>
        <authorList>
            <person name="Yamagishi J."/>
            <person name="Kidaka T."/>
            <person name="Ochi A."/>
        </authorList>
    </citation>
    <scope>NUCLEOTIDE SEQUENCE [LARGE SCALE GENOMIC DNA]</scope>
    <source>
        <strain evidence="1">USDA-D6B2</strain>
    </source>
</reference>
<protein>
    <submittedName>
        <fullName evidence="1">Variant erythrocyte surface antigen-1 family protein</fullName>
    </submittedName>
</protein>
<gene>
    <name evidence="1" type="ORF">BcabD6B2_18350</name>
</gene>
<evidence type="ECO:0000313" key="1">
    <source>
        <dbReference type="EMBL" id="GIX62400.1"/>
    </source>
</evidence>
<dbReference type="AlphaFoldDB" id="A0AAV4LS60"/>
<dbReference type="RefSeq" id="XP_067714469.1">
    <property type="nucleotide sequence ID" value="XM_067858368.1"/>
</dbReference>
<dbReference type="GeneID" id="94193881"/>
<dbReference type="Proteomes" id="UP001497744">
    <property type="component" value="Unassembled WGS sequence"/>
</dbReference>
<dbReference type="EMBL" id="BPLF01000002">
    <property type="protein sequence ID" value="GIX62400.1"/>
    <property type="molecule type" value="Genomic_DNA"/>
</dbReference>
<comment type="caution">
    <text evidence="1">The sequence shown here is derived from an EMBL/GenBank/DDBJ whole genome shotgun (WGS) entry which is preliminary data.</text>
</comment>
<organism evidence="1 2">
    <name type="scientific">Babesia caballi</name>
    <dbReference type="NCBI Taxonomy" id="5871"/>
    <lineage>
        <taxon>Eukaryota</taxon>
        <taxon>Sar</taxon>
        <taxon>Alveolata</taxon>
        <taxon>Apicomplexa</taxon>
        <taxon>Aconoidasida</taxon>
        <taxon>Piroplasmida</taxon>
        <taxon>Babesiidae</taxon>
        <taxon>Babesia</taxon>
    </lineage>
</organism>